<organism evidence="5 6">
    <name type="scientific">Mangrovibacterium diazotrophicum</name>
    <dbReference type="NCBI Taxonomy" id="1261403"/>
    <lineage>
        <taxon>Bacteria</taxon>
        <taxon>Pseudomonadati</taxon>
        <taxon>Bacteroidota</taxon>
        <taxon>Bacteroidia</taxon>
        <taxon>Marinilabiliales</taxon>
        <taxon>Prolixibacteraceae</taxon>
        <taxon>Mangrovibacterium</taxon>
    </lineage>
</organism>
<dbReference type="Pfam" id="PF02357">
    <property type="entry name" value="NusG"/>
    <property type="match status" value="1"/>
</dbReference>
<dbReference type="EMBL" id="RAPN01000005">
    <property type="protein sequence ID" value="RKD86200.1"/>
    <property type="molecule type" value="Genomic_DNA"/>
</dbReference>
<reference evidence="5 6" key="1">
    <citation type="submission" date="2018-09" db="EMBL/GenBank/DDBJ databases">
        <title>Genomic Encyclopedia of Archaeal and Bacterial Type Strains, Phase II (KMG-II): from individual species to whole genera.</title>
        <authorList>
            <person name="Goeker M."/>
        </authorList>
    </citation>
    <scope>NUCLEOTIDE SEQUENCE [LARGE SCALE GENOMIC DNA]</scope>
    <source>
        <strain evidence="5 6">DSM 27148</strain>
    </source>
</reference>
<comment type="caution">
    <text evidence="5">The sequence shown here is derived from an EMBL/GenBank/DDBJ whole genome shotgun (WGS) entry which is preliminary data.</text>
</comment>
<dbReference type="InterPro" id="IPR008991">
    <property type="entry name" value="Translation_prot_SH3-like_sf"/>
</dbReference>
<dbReference type="InterPro" id="IPR006645">
    <property type="entry name" value="NGN-like_dom"/>
</dbReference>
<evidence type="ECO:0000313" key="6">
    <source>
        <dbReference type="Proteomes" id="UP000283387"/>
    </source>
</evidence>
<dbReference type="SUPFAM" id="SSF50104">
    <property type="entry name" value="Translation proteins SH3-like domain"/>
    <property type="match status" value="1"/>
</dbReference>
<protein>
    <submittedName>
        <fullName evidence="5">Transcription antitermination factor NusG</fullName>
    </submittedName>
</protein>
<dbReference type="OrthoDB" id="9796143at2"/>
<keyword evidence="3" id="KW-0804">Transcription</keyword>
<dbReference type="PANTHER" id="PTHR30265:SF4">
    <property type="entry name" value="KOW MOTIF FAMILY PROTEIN, EXPRESSED"/>
    <property type="match status" value="1"/>
</dbReference>
<dbReference type="InterPro" id="IPR036735">
    <property type="entry name" value="NGN_dom_sf"/>
</dbReference>
<keyword evidence="1" id="KW-0889">Transcription antitermination</keyword>
<dbReference type="InterPro" id="IPR043425">
    <property type="entry name" value="NusG-like"/>
</dbReference>
<dbReference type="PANTHER" id="PTHR30265">
    <property type="entry name" value="RHO-INTERACTING TRANSCRIPTION TERMINATION FACTOR NUSG"/>
    <property type="match status" value="1"/>
</dbReference>
<dbReference type="SMART" id="SM00738">
    <property type="entry name" value="NGN"/>
    <property type="match status" value="1"/>
</dbReference>
<sequence length="188" mass="21367">MSLINSNYQWFALYTKSRFEKKVHASLQSKGIESYLPIRTEKRRWSDRIKTIEEPLLKGYIFVKVSNKEYFNVLNTTGAVAYVSFGGKAAPIPEKQLDDLKIFLQGYNQEIDVTYDNLEEGLKVIVVAGPMKGVVGEVVEFRGKSRIALRFKNLGYCILTDIATKDVEAYKPHLISSHKRLVNSLLSA</sequence>
<proteinExistence type="predicted"/>
<dbReference type="Proteomes" id="UP000283387">
    <property type="component" value="Unassembled WGS sequence"/>
</dbReference>
<keyword evidence="2" id="KW-0805">Transcription regulation</keyword>
<feature type="domain" description="NusG-like N-terminal" evidence="4">
    <location>
        <begin position="7"/>
        <end position="104"/>
    </location>
</feature>
<dbReference type="SUPFAM" id="SSF82679">
    <property type="entry name" value="N-utilization substance G protein NusG, N-terminal domain"/>
    <property type="match status" value="1"/>
</dbReference>
<evidence type="ECO:0000256" key="3">
    <source>
        <dbReference type="ARBA" id="ARBA00023163"/>
    </source>
</evidence>
<accession>A0A419VVK4</accession>
<dbReference type="Gene3D" id="3.30.70.940">
    <property type="entry name" value="NusG, N-terminal domain"/>
    <property type="match status" value="1"/>
</dbReference>
<dbReference type="AlphaFoldDB" id="A0A419VVK4"/>
<evidence type="ECO:0000313" key="5">
    <source>
        <dbReference type="EMBL" id="RKD86200.1"/>
    </source>
</evidence>
<dbReference type="GO" id="GO:0006354">
    <property type="term" value="P:DNA-templated transcription elongation"/>
    <property type="evidence" value="ECO:0007669"/>
    <property type="project" value="InterPro"/>
</dbReference>
<dbReference type="NCBIfam" id="NF033644">
    <property type="entry name" value="antiterm_UpxY"/>
    <property type="match status" value="1"/>
</dbReference>
<evidence type="ECO:0000259" key="4">
    <source>
        <dbReference type="SMART" id="SM00738"/>
    </source>
</evidence>
<evidence type="ECO:0000256" key="2">
    <source>
        <dbReference type="ARBA" id="ARBA00023015"/>
    </source>
</evidence>
<name>A0A419VVK4_9BACT</name>
<evidence type="ECO:0000256" key="1">
    <source>
        <dbReference type="ARBA" id="ARBA00022814"/>
    </source>
</evidence>
<gene>
    <name evidence="5" type="ORF">BC643_4517</name>
</gene>
<keyword evidence="6" id="KW-1185">Reference proteome</keyword>
<dbReference type="GO" id="GO:0031564">
    <property type="term" value="P:transcription antitermination"/>
    <property type="evidence" value="ECO:0007669"/>
    <property type="project" value="UniProtKB-KW"/>
</dbReference>
<dbReference type="RefSeq" id="WP_120275576.1">
    <property type="nucleotide sequence ID" value="NZ_RAPN01000005.1"/>
</dbReference>